<dbReference type="AlphaFoldDB" id="A0A820MGK4"/>
<dbReference type="Proteomes" id="UP000663836">
    <property type="component" value="Unassembled WGS sequence"/>
</dbReference>
<comment type="caution">
    <text evidence="1">The sequence shown here is derived from an EMBL/GenBank/DDBJ whole genome shotgun (WGS) entry which is preliminary data.</text>
</comment>
<evidence type="ECO:0000313" key="2">
    <source>
        <dbReference type="Proteomes" id="UP000663836"/>
    </source>
</evidence>
<sequence length="134" mass="16130">MVVVFDPNYDGKRHTEKNLIHSFQSQYQSWKYVKWITAPPAIMWYQMDSNKKNKDLARSQRLLQSFESTIEDIEEKIQQQVHCTTIFSIQYYYLNVKASKNYNPPANYDFEIQNRLNELFHNLNFETSFLAFLD</sequence>
<feature type="non-terminal residue" evidence="1">
    <location>
        <position position="134"/>
    </location>
</feature>
<gene>
    <name evidence="1" type="ORF">JBS370_LOCUS42572</name>
</gene>
<evidence type="ECO:0000313" key="1">
    <source>
        <dbReference type="EMBL" id="CAF4372299.1"/>
    </source>
</evidence>
<accession>A0A820MGK4</accession>
<proteinExistence type="predicted"/>
<name>A0A820MGK4_9BILA</name>
<dbReference type="EMBL" id="CAJOBD010057696">
    <property type="protein sequence ID" value="CAF4372299.1"/>
    <property type="molecule type" value="Genomic_DNA"/>
</dbReference>
<protein>
    <submittedName>
        <fullName evidence="1">Uncharacterized protein</fullName>
    </submittedName>
</protein>
<reference evidence="1" key="1">
    <citation type="submission" date="2021-02" db="EMBL/GenBank/DDBJ databases">
        <authorList>
            <person name="Nowell W R."/>
        </authorList>
    </citation>
    <scope>NUCLEOTIDE SEQUENCE</scope>
</reference>
<organism evidence="1 2">
    <name type="scientific">Rotaria sordida</name>
    <dbReference type="NCBI Taxonomy" id="392033"/>
    <lineage>
        <taxon>Eukaryota</taxon>
        <taxon>Metazoa</taxon>
        <taxon>Spiralia</taxon>
        <taxon>Gnathifera</taxon>
        <taxon>Rotifera</taxon>
        <taxon>Eurotatoria</taxon>
        <taxon>Bdelloidea</taxon>
        <taxon>Philodinida</taxon>
        <taxon>Philodinidae</taxon>
        <taxon>Rotaria</taxon>
    </lineage>
</organism>